<gene>
    <name evidence="2" type="ORF">AVDCRST_MAG77-4332</name>
</gene>
<dbReference type="AlphaFoldDB" id="A0A6J4JIM0"/>
<dbReference type="EMBL" id="CADCTC010000204">
    <property type="protein sequence ID" value="CAA9280167.1"/>
    <property type="molecule type" value="Genomic_DNA"/>
</dbReference>
<feature type="non-terminal residue" evidence="2">
    <location>
        <position position="1"/>
    </location>
</feature>
<protein>
    <submittedName>
        <fullName evidence="2">Uncharacterized protein</fullName>
    </submittedName>
</protein>
<accession>A0A6J4JIM0</accession>
<name>A0A6J4JIM0_9CHLR</name>
<organism evidence="2">
    <name type="scientific">uncultured Chloroflexota bacterium</name>
    <dbReference type="NCBI Taxonomy" id="166587"/>
    <lineage>
        <taxon>Bacteria</taxon>
        <taxon>Bacillati</taxon>
        <taxon>Chloroflexota</taxon>
        <taxon>environmental samples</taxon>
    </lineage>
</organism>
<feature type="compositionally biased region" description="Low complexity" evidence="1">
    <location>
        <begin position="22"/>
        <end position="33"/>
    </location>
</feature>
<evidence type="ECO:0000313" key="2">
    <source>
        <dbReference type="EMBL" id="CAA9280167.1"/>
    </source>
</evidence>
<reference evidence="2" key="1">
    <citation type="submission" date="2020-02" db="EMBL/GenBank/DDBJ databases">
        <authorList>
            <person name="Meier V. D."/>
        </authorList>
    </citation>
    <scope>NUCLEOTIDE SEQUENCE</scope>
    <source>
        <strain evidence="2">AVDCRST_MAG77</strain>
    </source>
</reference>
<evidence type="ECO:0000256" key="1">
    <source>
        <dbReference type="SAM" id="MobiDB-lite"/>
    </source>
</evidence>
<feature type="compositionally biased region" description="Low complexity" evidence="1">
    <location>
        <begin position="206"/>
        <end position="215"/>
    </location>
</feature>
<proteinExistence type="predicted"/>
<feature type="region of interest" description="Disordered" evidence="1">
    <location>
        <begin position="1"/>
        <end position="44"/>
    </location>
</feature>
<feature type="region of interest" description="Disordered" evidence="1">
    <location>
        <begin position="165"/>
        <end position="234"/>
    </location>
</feature>
<sequence length="234" mass="23356">ERRSRRPGADGGADGAGHRGVRAAAQRARQPASEGRGGAGVWGTAPERAVPRRLQRAVGGHVCLAGGLLAAAAGPCAVPAQWPGNGGGAHRTGGGAGVCGGGRVGGRGAAHHRRGQRRRVGAMAGDLGGGRVGRCTAGVGARRTRSPRSGGRRRRIAACARSLQVEPAPAEPGPGADLLAGADDDGEARGLQCGGDSVPGDRVVARRGAAAASVRRQLRPVSAQRRSFLSAQSV</sequence>
<feature type="non-terminal residue" evidence="2">
    <location>
        <position position="234"/>
    </location>
</feature>
<feature type="compositionally biased region" description="Low complexity" evidence="1">
    <location>
        <begin position="165"/>
        <end position="181"/>
    </location>
</feature>
<feature type="compositionally biased region" description="Polar residues" evidence="1">
    <location>
        <begin position="224"/>
        <end position="234"/>
    </location>
</feature>